<dbReference type="InterPro" id="IPR002495">
    <property type="entry name" value="Glyco_trans_8"/>
</dbReference>
<dbReference type="InterPro" id="IPR029044">
    <property type="entry name" value="Nucleotide-diphossugar_trans"/>
</dbReference>
<reference evidence="5" key="1">
    <citation type="submission" date="2017-04" db="EMBL/GenBank/DDBJ databases">
        <title>Function of individual gut microbiota members based on whole genome sequencing of pure cultures obtained from chicken caecum.</title>
        <authorList>
            <person name="Medvecky M."/>
            <person name="Cejkova D."/>
            <person name="Polansky O."/>
            <person name="Karasova D."/>
            <person name="Kubasova T."/>
            <person name="Cizek A."/>
            <person name="Rychlik I."/>
        </authorList>
    </citation>
    <scope>NUCLEOTIDE SEQUENCE [LARGE SCALE GENOMIC DNA]</scope>
    <source>
        <strain evidence="5">An75</strain>
    </source>
</reference>
<evidence type="ECO:0000313" key="5">
    <source>
        <dbReference type="Proteomes" id="UP000195455"/>
    </source>
</evidence>
<dbReference type="InterPro" id="IPR050748">
    <property type="entry name" value="Glycosyltrans_8_dom-fam"/>
</dbReference>
<accession>A0A1Y3U2D4</accession>
<keyword evidence="1" id="KW-0328">Glycosyltransferase</keyword>
<proteinExistence type="predicted"/>
<evidence type="ECO:0000256" key="2">
    <source>
        <dbReference type="ARBA" id="ARBA00022679"/>
    </source>
</evidence>
<dbReference type="SUPFAM" id="SSF53448">
    <property type="entry name" value="Nucleotide-diphospho-sugar transferases"/>
    <property type="match status" value="1"/>
</dbReference>
<evidence type="ECO:0000313" key="4">
    <source>
        <dbReference type="EMBL" id="OUN42934.1"/>
    </source>
</evidence>
<dbReference type="AlphaFoldDB" id="A0A1Y3U2D4"/>
<dbReference type="Pfam" id="PF01501">
    <property type="entry name" value="Glyco_transf_8"/>
    <property type="match status" value="1"/>
</dbReference>
<organism evidence="4 5">
    <name type="scientific">Anaerotignum lactatifermentans</name>
    <dbReference type="NCBI Taxonomy" id="160404"/>
    <lineage>
        <taxon>Bacteria</taxon>
        <taxon>Bacillati</taxon>
        <taxon>Bacillota</taxon>
        <taxon>Clostridia</taxon>
        <taxon>Lachnospirales</taxon>
        <taxon>Anaerotignaceae</taxon>
        <taxon>Anaerotignum</taxon>
    </lineage>
</organism>
<dbReference type="GO" id="GO:0046872">
    <property type="term" value="F:metal ion binding"/>
    <property type="evidence" value="ECO:0007669"/>
    <property type="project" value="UniProtKB-KW"/>
</dbReference>
<dbReference type="EMBL" id="NFHM01000010">
    <property type="protein sequence ID" value="OUN42934.1"/>
    <property type="molecule type" value="Genomic_DNA"/>
</dbReference>
<comment type="caution">
    <text evidence="4">The sequence shown here is derived from an EMBL/GenBank/DDBJ whole genome shotgun (WGS) entry which is preliminary data.</text>
</comment>
<dbReference type="Proteomes" id="UP000195455">
    <property type="component" value="Unassembled WGS sequence"/>
</dbReference>
<gene>
    <name evidence="4" type="ORF">B5G26_08195</name>
</gene>
<evidence type="ECO:0000256" key="1">
    <source>
        <dbReference type="ARBA" id="ARBA00022676"/>
    </source>
</evidence>
<dbReference type="PANTHER" id="PTHR13778">
    <property type="entry name" value="GLYCOSYLTRANSFERASE 8 DOMAIN-CONTAINING PROTEIN"/>
    <property type="match status" value="1"/>
</dbReference>
<keyword evidence="3" id="KW-0479">Metal-binding</keyword>
<dbReference type="Gene3D" id="3.90.550.10">
    <property type="entry name" value="Spore Coat Polysaccharide Biosynthesis Protein SpsA, Chain A"/>
    <property type="match status" value="1"/>
</dbReference>
<sequence length="269" mass="31874">MHVHLLFTINENYVSVLETCIRSILRFPCEEGYDLYILHDQLSEAVQQKLTRHANQNARFHFISVPDTAFSDFPQNTRYPKTMYYRLLAAEFLPETLDRVLYLDPDIIVIRPLEELYHMSFDGNLFCGATHVRKFLTRLNSARLQMPEDAPYLNSGVLLINLEELRKRPCRQDILAYIEKRQAYFTLPDQDILSALYGNETKLIDHLRYNLSDRMYFLHNANLQNEKIDLDWVRQNTSIIHYCGKNKPWKDNYRGVLDCFYHEVLSSQK</sequence>
<name>A0A1Y3U2D4_9FIRM</name>
<keyword evidence="2" id="KW-0808">Transferase</keyword>
<protein>
    <recommendedName>
        <fullName evidence="6">Glycosyltransferase family 8 protein</fullName>
    </recommendedName>
</protein>
<evidence type="ECO:0000256" key="3">
    <source>
        <dbReference type="ARBA" id="ARBA00022723"/>
    </source>
</evidence>
<dbReference type="GO" id="GO:0016757">
    <property type="term" value="F:glycosyltransferase activity"/>
    <property type="evidence" value="ECO:0007669"/>
    <property type="project" value="UniProtKB-KW"/>
</dbReference>
<evidence type="ECO:0008006" key="6">
    <source>
        <dbReference type="Google" id="ProtNLM"/>
    </source>
</evidence>
<dbReference type="CDD" id="cd04194">
    <property type="entry name" value="GT8_A4GalT_like"/>
    <property type="match status" value="1"/>
</dbReference>
<dbReference type="PANTHER" id="PTHR13778:SF47">
    <property type="entry name" value="LIPOPOLYSACCHARIDE 1,3-GALACTOSYLTRANSFERASE"/>
    <property type="match status" value="1"/>
</dbReference>